<comment type="caution">
    <text evidence="2">The sequence shown here is derived from an EMBL/GenBank/DDBJ whole genome shotgun (WGS) entry which is preliminary data.</text>
</comment>
<evidence type="ECO:0000313" key="3">
    <source>
        <dbReference type="Proteomes" id="UP000008866"/>
    </source>
</evidence>
<dbReference type="GeneID" id="9526236"/>
<reference evidence="3" key="1">
    <citation type="journal article" date="2011" name="Genome Biol.">
        <title>Comparative and functional genomics provide insights into the pathogenicity of dermatophytic fungi.</title>
        <authorList>
            <person name="Burmester A."/>
            <person name="Shelest E."/>
            <person name="Gloeckner G."/>
            <person name="Heddergott C."/>
            <person name="Schindler S."/>
            <person name="Staib P."/>
            <person name="Heidel A."/>
            <person name="Felder M."/>
            <person name="Petzold A."/>
            <person name="Szafranski K."/>
            <person name="Feuermann M."/>
            <person name="Pedruzzi I."/>
            <person name="Priebe S."/>
            <person name="Groth M."/>
            <person name="Winkler R."/>
            <person name="Li W."/>
            <person name="Kniemeyer O."/>
            <person name="Schroeckh V."/>
            <person name="Hertweck C."/>
            <person name="Hube B."/>
            <person name="White T.C."/>
            <person name="Platzer M."/>
            <person name="Guthke R."/>
            <person name="Heitman J."/>
            <person name="Woestemeyer J."/>
            <person name="Zipfel P.F."/>
            <person name="Monod M."/>
            <person name="Brakhage A.A."/>
        </authorList>
    </citation>
    <scope>NUCLEOTIDE SEQUENCE [LARGE SCALE GENOMIC DNA]</scope>
    <source>
        <strain evidence="3">ATCC MYA-4681 / CBS 112371</strain>
    </source>
</reference>
<feature type="region of interest" description="Disordered" evidence="1">
    <location>
        <begin position="274"/>
        <end position="294"/>
    </location>
</feature>
<feature type="compositionally biased region" description="Polar residues" evidence="1">
    <location>
        <begin position="141"/>
        <end position="152"/>
    </location>
</feature>
<evidence type="ECO:0000313" key="2">
    <source>
        <dbReference type="EMBL" id="EFE34905.1"/>
    </source>
</evidence>
<dbReference type="Proteomes" id="UP000008866">
    <property type="component" value="Unassembled WGS sequence"/>
</dbReference>
<gene>
    <name evidence="2" type="ORF">ARB_05861</name>
</gene>
<name>D4ANP4_ARTBC</name>
<accession>D4ANP4</accession>
<dbReference type="RefSeq" id="XP_003015550.1">
    <property type="nucleotide sequence ID" value="XM_003015504.1"/>
</dbReference>
<dbReference type="EMBL" id="ABSU01000004">
    <property type="protein sequence ID" value="EFE34905.1"/>
    <property type="molecule type" value="Genomic_DNA"/>
</dbReference>
<feature type="compositionally biased region" description="Low complexity" evidence="1">
    <location>
        <begin position="191"/>
        <end position="200"/>
    </location>
</feature>
<dbReference type="AlphaFoldDB" id="D4ANP4"/>
<proteinExistence type="predicted"/>
<protein>
    <submittedName>
        <fullName evidence="2">Uncharacterized protein</fullName>
    </submittedName>
</protein>
<dbReference type="KEGG" id="abe:ARB_05861"/>
<keyword evidence="3" id="KW-1185">Reference proteome</keyword>
<dbReference type="HOGENOM" id="CLU_946553_0_0_1"/>
<sequence>MEAKCAGWSGRYRAMRDPVLAAAAGADHSEKPAVAVAVAAAAAAAAADVTGALEEEQRRLAVESKQQSYLAAEGGKANSNDQPRKKRETERERGYTQKHRLGARTAGPSGLHGEAAGQHPDATHLYPTDSYGATRRAAGPQPTTSVNETGQRAQREQDSSYRPGTPSTGNAARPATGRKSLNWASSKRVEGGSLSGASCGAGHGTRPPESSAGKAAGWSGNRRAIDLCDCELWGAAGRRRFAAGCCFSVRLGGKSWSKRKMVFASRWIFLLQRKNSKKKKKRKKTLSWTRRERR</sequence>
<organism evidence="2 3">
    <name type="scientific">Arthroderma benhamiae (strain ATCC MYA-4681 / CBS 112371)</name>
    <name type="common">Trichophyton mentagrophytes</name>
    <dbReference type="NCBI Taxonomy" id="663331"/>
    <lineage>
        <taxon>Eukaryota</taxon>
        <taxon>Fungi</taxon>
        <taxon>Dikarya</taxon>
        <taxon>Ascomycota</taxon>
        <taxon>Pezizomycotina</taxon>
        <taxon>Eurotiomycetes</taxon>
        <taxon>Eurotiomycetidae</taxon>
        <taxon>Onygenales</taxon>
        <taxon>Arthrodermataceae</taxon>
        <taxon>Trichophyton</taxon>
    </lineage>
</organism>
<feature type="compositionally biased region" description="Polar residues" evidence="1">
    <location>
        <begin position="160"/>
        <end position="170"/>
    </location>
</feature>
<evidence type="ECO:0000256" key="1">
    <source>
        <dbReference type="SAM" id="MobiDB-lite"/>
    </source>
</evidence>
<feature type="region of interest" description="Disordered" evidence="1">
    <location>
        <begin position="58"/>
        <end position="217"/>
    </location>
</feature>